<dbReference type="RefSeq" id="XP_056052773.1">
    <property type="nucleotide sequence ID" value="XM_056200975.1"/>
</dbReference>
<dbReference type="InterPro" id="IPR027443">
    <property type="entry name" value="IPNS-like_sf"/>
</dbReference>
<reference evidence="4" key="1">
    <citation type="journal article" date="2023" name="Access Microbiol">
        <title>De-novo genome assembly for Akanthomyces muscarius, a biocontrol agent of insect agricultural pests.</title>
        <authorList>
            <person name="Erdos Z."/>
            <person name="Studholme D.J."/>
            <person name="Raymond B."/>
            <person name="Sharma M."/>
        </authorList>
    </citation>
    <scope>NUCLEOTIDE SEQUENCE</scope>
    <source>
        <strain evidence="4">Ve6</strain>
    </source>
</reference>
<dbReference type="PANTHER" id="PTHR47990">
    <property type="entry name" value="2-OXOGLUTARATE (2OG) AND FE(II)-DEPENDENT OXYGENASE SUPERFAMILY PROTEIN-RELATED"/>
    <property type="match status" value="1"/>
</dbReference>
<gene>
    <name evidence="4" type="ORF">LMH87_011776</name>
</gene>
<dbReference type="KEGG" id="amus:LMH87_011776"/>
<dbReference type="GO" id="GO:0046872">
    <property type="term" value="F:metal ion binding"/>
    <property type="evidence" value="ECO:0007669"/>
    <property type="project" value="UniProtKB-KW"/>
</dbReference>
<dbReference type="Proteomes" id="UP001144673">
    <property type="component" value="Chromosome 4"/>
</dbReference>
<evidence type="ECO:0000313" key="5">
    <source>
        <dbReference type="Proteomes" id="UP001144673"/>
    </source>
</evidence>
<feature type="domain" description="Fe2OG dioxygenase" evidence="3">
    <location>
        <begin position="185"/>
        <end position="289"/>
    </location>
</feature>
<proteinExistence type="inferred from homology"/>
<evidence type="ECO:0000256" key="1">
    <source>
        <dbReference type="ARBA" id="ARBA00008056"/>
    </source>
</evidence>
<evidence type="ECO:0000256" key="2">
    <source>
        <dbReference type="RuleBase" id="RU003682"/>
    </source>
</evidence>
<evidence type="ECO:0000313" key="4">
    <source>
        <dbReference type="EMBL" id="KAJ4151059.1"/>
    </source>
</evidence>
<keyword evidence="2" id="KW-0408">Iron</keyword>
<dbReference type="Pfam" id="PF03171">
    <property type="entry name" value="2OG-FeII_Oxy"/>
    <property type="match status" value="1"/>
</dbReference>
<name>A0A9W8QAM4_AKAMU</name>
<accession>A0A9W8QAM4</accession>
<comment type="caution">
    <text evidence="4">The sequence shown here is derived from an EMBL/GenBank/DDBJ whole genome shotgun (WGS) entry which is preliminary data.</text>
</comment>
<keyword evidence="2" id="KW-0479">Metal-binding</keyword>
<dbReference type="InterPro" id="IPR050231">
    <property type="entry name" value="Iron_ascorbate_oxido_reductase"/>
</dbReference>
<comment type="similarity">
    <text evidence="1 2">Belongs to the iron/ascorbate-dependent oxidoreductase family.</text>
</comment>
<protein>
    <recommendedName>
        <fullName evidence="3">Fe2OG dioxygenase domain-containing protein</fullName>
    </recommendedName>
</protein>
<sequence length="329" mass="35879">MPTLAEESNIGSASAAQLRIISCAELQNEDPRALKDILLAATEDGIFHLDFGGSGKMDLSRTIKDVEKLSRAIFDMPVEEKLLFDVDAMGKLKRNGYKPIGRNKGGIEGQRDGFESYAISRDTIDMSPGLAVRHPDVVAEYGEALTELTSTCLDMTRLIFKALSKAFDLPGGDSFESRHDSKASPLDLLRLLKYPNAIGDGAFGIPQLAHADMGSLTFLFTGSPGLQILPAGTKLWRNVYPVPGHAIVNFGDAMKILSGGKIESVLHRVVTVPAKQVQDRYSFAFLVRPTPSAQMAALPRFRGEMEVAGKASMTCEEWVSMRFSQLRAK</sequence>
<keyword evidence="5" id="KW-1185">Reference proteome</keyword>
<dbReference type="GeneID" id="80898935"/>
<dbReference type="PROSITE" id="PS51471">
    <property type="entry name" value="FE2OG_OXY"/>
    <property type="match status" value="1"/>
</dbReference>
<keyword evidence="2" id="KW-0560">Oxidoreductase</keyword>
<dbReference type="Gene3D" id="2.60.120.330">
    <property type="entry name" value="B-lactam Antibiotic, Isopenicillin N Synthase, Chain"/>
    <property type="match status" value="1"/>
</dbReference>
<dbReference type="GO" id="GO:0016491">
    <property type="term" value="F:oxidoreductase activity"/>
    <property type="evidence" value="ECO:0007669"/>
    <property type="project" value="UniProtKB-KW"/>
</dbReference>
<organism evidence="4 5">
    <name type="scientific">Akanthomyces muscarius</name>
    <name type="common">Entomopathogenic fungus</name>
    <name type="synonym">Lecanicillium muscarium</name>
    <dbReference type="NCBI Taxonomy" id="2231603"/>
    <lineage>
        <taxon>Eukaryota</taxon>
        <taxon>Fungi</taxon>
        <taxon>Dikarya</taxon>
        <taxon>Ascomycota</taxon>
        <taxon>Pezizomycotina</taxon>
        <taxon>Sordariomycetes</taxon>
        <taxon>Hypocreomycetidae</taxon>
        <taxon>Hypocreales</taxon>
        <taxon>Cordycipitaceae</taxon>
        <taxon>Akanthomyces</taxon>
    </lineage>
</organism>
<dbReference type="InterPro" id="IPR005123">
    <property type="entry name" value="Oxoglu/Fe-dep_dioxygenase_dom"/>
</dbReference>
<dbReference type="EMBL" id="JAJHUN010000009">
    <property type="protein sequence ID" value="KAJ4151059.1"/>
    <property type="molecule type" value="Genomic_DNA"/>
</dbReference>
<dbReference type="SUPFAM" id="SSF51197">
    <property type="entry name" value="Clavaminate synthase-like"/>
    <property type="match status" value="1"/>
</dbReference>
<dbReference type="AlphaFoldDB" id="A0A9W8QAM4"/>
<dbReference type="InterPro" id="IPR044861">
    <property type="entry name" value="IPNS-like_FE2OG_OXY"/>
</dbReference>
<evidence type="ECO:0000259" key="3">
    <source>
        <dbReference type="PROSITE" id="PS51471"/>
    </source>
</evidence>